<name>A0A3B0WYP9_9ZZZZ</name>
<dbReference type="AlphaFoldDB" id="A0A3B0WYP9"/>
<proteinExistence type="predicted"/>
<protein>
    <recommendedName>
        <fullName evidence="2">PepSY domain-containing protein</fullName>
    </recommendedName>
</protein>
<accession>A0A3B0WYP9</accession>
<reference evidence="1" key="1">
    <citation type="submission" date="2018-06" db="EMBL/GenBank/DDBJ databases">
        <authorList>
            <person name="Zhirakovskaya E."/>
        </authorList>
    </citation>
    <scope>NUCLEOTIDE SEQUENCE</scope>
</reference>
<sequence>MSRRKKPFAFFLWHRRLGLVALALVFILSITGIMLNHTEDFKLDKIAIESDFIFNWYGINPQGSPIAYNANNIIISQWNHQLFFNGNPVYSHKETIQGAIMIDEIIAIALHSFVLLLDNTGEVIELIPTEIPFSISNIAIYNNKIALL</sequence>
<evidence type="ECO:0008006" key="2">
    <source>
        <dbReference type="Google" id="ProtNLM"/>
    </source>
</evidence>
<organism evidence="1">
    <name type="scientific">hydrothermal vent metagenome</name>
    <dbReference type="NCBI Taxonomy" id="652676"/>
    <lineage>
        <taxon>unclassified sequences</taxon>
        <taxon>metagenomes</taxon>
        <taxon>ecological metagenomes</taxon>
    </lineage>
</organism>
<gene>
    <name evidence="1" type="ORF">MNBD_GAMMA07-1291</name>
</gene>
<feature type="non-terminal residue" evidence="1">
    <location>
        <position position="148"/>
    </location>
</feature>
<dbReference type="EMBL" id="UOFF01000383">
    <property type="protein sequence ID" value="VAW57403.1"/>
    <property type="molecule type" value="Genomic_DNA"/>
</dbReference>
<evidence type="ECO:0000313" key="1">
    <source>
        <dbReference type="EMBL" id="VAW57403.1"/>
    </source>
</evidence>